<name>A0A0N4ZE50_PARTI</name>
<accession>A0A0N4ZE50</accession>
<organism evidence="1 2">
    <name type="scientific">Parastrongyloides trichosuri</name>
    <name type="common">Possum-specific nematode worm</name>
    <dbReference type="NCBI Taxonomy" id="131310"/>
    <lineage>
        <taxon>Eukaryota</taxon>
        <taxon>Metazoa</taxon>
        <taxon>Ecdysozoa</taxon>
        <taxon>Nematoda</taxon>
        <taxon>Chromadorea</taxon>
        <taxon>Rhabditida</taxon>
        <taxon>Tylenchina</taxon>
        <taxon>Panagrolaimomorpha</taxon>
        <taxon>Strongyloidoidea</taxon>
        <taxon>Strongyloididae</taxon>
        <taxon>Parastrongyloides</taxon>
    </lineage>
</organism>
<protein>
    <submittedName>
        <fullName evidence="2">Late endosomal/lysosomal adaptor and MAPK and MTOR activator 4</fullName>
    </submittedName>
</protein>
<evidence type="ECO:0000313" key="1">
    <source>
        <dbReference type="Proteomes" id="UP000038045"/>
    </source>
</evidence>
<sequence>MVNETNALSKISNATGFMMLSDGELVKSGGDLEGNVKKAEAIARMLSKCRGHQLTAINEKWNCLTIEFEDCIYAITVSSTSKQTIVVKKSL</sequence>
<reference evidence="2" key="1">
    <citation type="submission" date="2017-02" db="UniProtKB">
        <authorList>
            <consortium name="WormBaseParasite"/>
        </authorList>
    </citation>
    <scope>IDENTIFICATION</scope>
</reference>
<proteinExistence type="predicted"/>
<dbReference type="WBParaSite" id="PTRK_0000588400.1">
    <property type="protein sequence ID" value="PTRK_0000588400.1"/>
    <property type="gene ID" value="PTRK_0000588400"/>
</dbReference>
<dbReference type="Proteomes" id="UP000038045">
    <property type="component" value="Unplaced"/>
</dbReference>
<dbReference type="AlphaFoldDB" id="A0A0N4ZE50"/>
<evidence type="ECO:0000313" key="2">
    <source>
        <dbReference type="WBParaSite" id="PTRK_0000588400.1"/>
    </source>
</evidence>
<keyword evidence="1" id="KW-1185">Reference proteome</keyword>